<evidence type="ECO:0000313" key="5">
    <source>
        <dbReference type="Proteomes" id="UP000275256"/>
    </source>
</evidence>
<evidence type="ECO:0000256" key="1">
    <source>
        <dbReference type="SAM" id="MobiDB-lite"/>
    </source>
</evidence>
<dbReference type="AlphaFoldDB" id="A0A3M0GBF8"/>
<feature type="transmembrane region" description="Helical" evidence="2">
    <location>
        <begin position="126"/>
        <end position="142"/>
    </location>
</feature>
<dbReference type="Proteomes" id="UP000275256">
    <property type="component" value="Unassembled WGS sequence"/>
</dbReference>
<feature type="transmembrane region" description="Helical" evidence="2">
    <location>
        <begin position="275"/>
        <end position="293"/>
    </location>
</feature>
<dbReference type="Pfam" id="PF04024">
    <property type="entry name" value="PspC"/>
    <property type="match status" value="1"/>
</dbReference>
<dbReference type="InterPro" id="IPR007168">
    <property type="entry name" value="Phageshock_PspC_N"/>
</dbReference>
<gene>
    <name evidence="4" type="ORF">EAX62_14400</name>
</gene>
<keyword evidence="2" id="KW-1133">Transmembrane helix</keyword>
<feature type="region of interest" description="Disordered" evidence="1">
    <location>
        <begin position="150"/>
        <end position="174"/>
    </location>
</feature>
<feature type="domain" description="Phage shock protein PspC N-terminal" evidence="3">
    <location>
        <begin position="30"/>
        <end position="82"/>
    </location>
</feature>
<accession>A0A3M0GBF8</accession>
<keyword evidence="2" id="KW-0472">Membrane</keyword>
<name>A0A3M0GBF8_9ACTN</name>
<feature type="region of interest" description="Disordered" evidence="1">
    <location>
        <begin position="187"/>
        <end position="210"/>
    </location>
</feature>
<protein>
    <submittedName>
        <fullName evidence="4">PspC domain-containing protein</fullName>
    </submittedName>
</protein>
<keyword evidence="5" id="KW-1185">Reference proteome</keyword>
<evidence type="ECO:0000256" key="2">
    <source>
        <dbReference type="SAM" id="Phobius"/>
    </source>
</evidence>
<organism evidence="4 5">
    <name type="scientific">Tessaracoccus antarcticus</name>
    <dbReference type="NCBI Taxonomy" id="2479848"/>
    <lineage>
        <taxon>Bacteria</taxon>
        <taxon>Bacillati</taxon>
        <taxon>Actinomycetota</taxon>
        <taxon>Actinomycetes</taxon>
        <taxon>Propionibacteriales</taxon>
        <taxon>Propionibacteriaceae</taxon>
        <taxon>Tessaracoccus</taxon>
    </lineage>
</organism>
<reference evidence="4 5" key="1">
    <citation type="submission" date="2018-10" db="EMBL/GenBank/DDBJ databases">
        <title>Tessaracoccus antarcticuss sp. nov., isolated from sediment.</title>
        <authorList>
            <person name="Zhou L.Y."/>
            <person name="Du Z.J."/>
        </authorList>
    </citation>
    <scope>NUCLEOTIDE SEQUENCE [LARGE SCALE GENOMIC DNA]</scope>
    <source>
        <strain evidence="4 5">JDX10</strain>
    </source>
</reference>
<dbReference type="EMBL" id="REFW01000004">
    <property type="protein sequence ID" value="RMB58379.1"/>
    <property type="molecule type" value="Genomic_DNA"/>
</dbReference>
<keyword evidence="2" id="KW-0812">Transmembrane</keyword>
<feature type="transmembrane region" description="Helical" evidence="2">
    <location>
        <begin position="220"/>
        <end position="240"/>
    </location>
</feature>
<evidence type="ECO:0000259" key="3">
    <source>
        <dbReference type="Pfam" id="PF04024"/>
    </source>
</evidence>
<feature type="transmembrane region" description="Helical" evidence="2">
    <location>
        <begin position="246"/>
        <end position="268"/>
    </location>
</feature>
<proteinExistence type="predicted"/>
<sequence length="397" mass="41248">MPRRLCIRQTGGMPELVHPSQLDPRLADLQRPLHTGFSGGLCRALAERWRVDPVIVRLVTVALSLAGGVGIALYAWGCLLTPRVGGQAPILRWLPVFGRWSRTSQAIVIAVSSLVLVLSVARQTGVAWGPVIVVGALAWAMARRRRISGDVSAGPPPSPAPTWSPVAPVAPGPGESVEQWRARLSTHTGSPLPTVDLYAPEPTPDTALASPERAAHPTSWWGAIAVLLLTAAAATVPLILGMTPTLLWASVAAGGTAAVSLLVWALVARHRRMPGALLVVALTCAVGSGLLAVSDSQAASTIPLDPTAGGTASYSFVGQADGQLDLTGLPSDTPATVTIDATASVVEVRLAAMPETVNVLTDTTHVEQPSYRGATTTSRLTLVIDGDFSVVELLVAP</sequence>
<evidence type="ECO:0000313" key="4">
    <source>
        <dbReference type="EMBL" id="RMB58379.1"/>
    </source>
</evidence>
<comment type="caution">
    <text evidence="4">The sequence shown here is derived from an EMBL/GenBank/DDBJ whole genome shotgun (WGS) entry which is preliminary data.</text>
</comment>
<feature type="transmembrane region" description="Helical" evidence="2">
    <location>
        <begin position="54"/>
        <end position="79"/>
    </location>
</feature>